<dbReference type="OrthoDB" id="27451at2157"/>
<accession>F0QWX0</accession>
<dbReference type="RefSeq" id="WP_013604250.1">
    <property type="nucleotide sequence ID" value="NC_015151.1"/>
</dbReference>
<dbReference type="Proteomes" id="UP000007485">
    <property type="component" value="Chromosome"/>
</dbReference>
<dbReference type="STRING" id="985053.VMUT_0878"/>
<dbReference type="eggNOG" id="arCOG13937">
    <property type="taxonomic scope" value="Archaea"/>
</dbReference>
<evidence type="ECO:0000313" key="1">
    <source>
        <dbReference type="EMBL" id="ADY01088.1"/>
    </source>
</evidence>
<dbReference type="AlphaFoldDB" id="F0QWX0"/>
<dbReference type="KEGG" id="vmo:VMUT_0878"/>
<organism evidence="1 2">
    <name type="scientific">Vulcanisaeta moutnovskia (strain 768-28)</name>
    <dbReference type="NCBI Taxonomy" id="985053"/>
    <lineage>
        <taxon>Archaea</taxon>
        <taxon>Thermoproteota</taxon>
        <taxon>Thermoprotei</taxon>
        <taxon>Thermoproteales</taxon>
        <taxon>Thermoproteaceae</taxon>
        <taxon>Vulcanisaeta</taxon>
    </lineage>
</organism>
<gene>
    <name evidence="1" type="ordered locus">VMUT_0878</name>
</gene>
<protein>
    <submittedName>
        <fullName evidence="1">Uncharacterized protein</fullName>
    </submittedName>
</protein>
<evidence type="ECO:0000313" key="2">
    <source>
        <dbReference type="Proteomes" id="UP000007485"/>
    </source>
</evidence>
<name>F0QWX0_VULM7</name>
<sequence length="173" mass="19497">MSYVIRLNSDIGELRIWLATIILTKPINDEFLVRVKSLTNDCVNSLITIVPAVKVLGPWQMIYSAYLSLRDNLQGVSRFRDPGLGALTYMVGTTQLRRGLEILSPVGNDQVSIIVMGINDCVYDLVNNVINIFKDFMEDLIIGVGFHKVYEGLFRSIDDFINTLINKYISGFT</sequence>
<dbReference type="EMBL" id="CP002529">
    <property type="protein sequence ID" value="ADY01088.1"/>
    <property type="molecule type" value="Genomic_DNA"/>
</dbReference>
<reference evidence="1 2" key="1">
    <citation type="journal article" date="2011" name="J. Bacteriol.">
        <title>Complete genome sequence of 'Vulcanisaeta moutnovskia' strain 768-28, a novel member of the hyperthermophilic crenarchaeal genus vulcanisaeta.</title>
        <authorList>
            <person name="Gumerov V.M."/>
            <person name="Mardanov A.V."/>
            <person name="Beletsky A.V."/>
            <person name="Prokofeva M.I."/>
            <person name="Bonch-Osmolovskaya E.A."/>
            <person name="Ravin N.V."/>
            <person name="Skryabin K.G."/>
        </authorList>
    </citation>
    <scope>NUCLEOTIDE SEQUENCE [LARGE SCALE GENOMIC DNA]</scope>
    <source>
        <strain evidence="1 2">768-28</strain>
    </source>
</reference>
<dbReference type="GeneID" id="10288530"/>
<proteinExistence type="predicted"/>
<keyword evidence="2" id="KW-1185">Reference proteome</keyword>
<dbReference type="HOGENOM" id="CLU_1544279_0_0_2"/>